<feature type="domain" description="Signal transduction histidine kinase subgroup 3 dimerisation and phosphoacceptor" evidence="12">
    <location>
        <begin position="186"/>
        <end position="250"/>
    </location>
</feature>
<feature type="domain" description="Histidine kinase/HSP90-like ATPase" evidence="11">
    <location>
        <begin position="305"/>
        <end position="399"/>
    </location>
</feature>
<organism evidence="13 14">
    <name type="scientific">Yinghuangia aomiensis</name>
    <dbReference type="NCBI Taxonomy" id="676205"/>
    <lineage>
        <taxon>Bacteria</taxon>
        <taxon>Bacillati</taxon>
        <taxon>Actinomycetota</taxon>
        <taxon>Actinomycetes</taxon>
        <taxon>Kitasatosporales</taxon>
        <taxon>Streptomycetaceae</taxon>
        <taxon>Yinghuangia</taxon>
    </lineage>
</organism>
<comment type="caution">
    <text evidence="13">The sequence shown here is derived from an EMBL/GenBank/DDBJ whole genome shotgun (WGS) entry which is preliminary data.</text>
</comment>
<dbReference type="GO" id="GO:0016301">
    <property type="term" value="F:kinase activity"/>
    <property type="evidence" value="ECO:0007669"/>
    <property type="project" value="UniProtKB-KW"/>
</dbReference>
<dbReference type="Gene3D" id="1.20.5.1930">
    <property type="match status" value="1"/>
</dbReference>
<dbReference type="PANTHER" id="PTHR24421:SF10">
    <property type="entry name" value="NITRATE_NITRITE SENSOR PROTEIN NARQ"/>
    <property type="match status" value="1"/>
</dbReference>
<dbReference type="Gene3D" id="3.30.565.10">
    <property type="entry name" value="Histidine kinase-like ATPase, C-terminal domain"/>
    <property type="match status" value="1"/>
</dbReference>
<evidence type="ECO:0000259" key="11">
    <source>
        <dbReference type="Pfam" id="PF02518"/>
    </source>
</evidence>
<dbReference type="InterPro" id="IPR011712">
    <property type="entry name" value="Sig_transdc_His_kin_sub3_dim/P"/>
</dbReference>
<keyword evidence="14" id="KW-1185">Reference proteome</keyword>
<gene>
    <name evidence="13" type="ORF">GCM10023205_21910</name>
</gene>
<evidence type="ECO:0000256" key="4">
    <source>
        <dbReference type="ARBA" id="ARBA00022679"/>
    </source>
</evidence>
<dbReference type="EMBL" id="BAABHS010000006">
    <property type="protein sequence ID" value="GAA4958786.1"/>
    <property type="molecule type" value="Genomic_DNA"/>
</dbReference>
<reference evidence="14" key="1">
    <citation type="journal article" date="2019" name="Int. J. Syst. Evol. Microbiol.">
        <title>The Global Catalogue of Microorganisms (GCM) 10K type strain sequencing project: providing services to taxonomists for standard genome sequencing and annotation.</title>
        <authorList>
            <consortium name="The Broad Institute Genomics Platform"/>
            <consortium name="The Broad Institute Genome Sequencing Center for Infectious Disease"/>
            <person name="Wu L."/>
            <person name="Ma J."/>
        </authorList>
    </citation>
    <scope>NUCLEOTIDE SEQUENCE [LARGE SCALE GENOMIC DNA]</scope>
    <source>
        <strain evidence="14">JCM 17986</strain>
    </source>
</reference>
<sequence>MPDLRRLLPAPRTARLWAVDAAVTLCALVLGTLLLLASLVDDPGLRDTLGLHIGVGLGAAVLLLLYRRRFPTGLAVLFIPVGLIAPAAAGATLAALCSTAAARRPRIAVTVTGAHALLVLLLFWPAAASWHDYAQGAGTFLFLDAVALTSGMLLRSQRRLVGSLQERARQADEEQRLRVEEARHLERERIAREMHDVLAHRISLLAVHAGALEYAAGTQTAQSRAAGIIRECAHEALEDLRDVIRMLRTDGPDGGPAGGADDADRPQPTLADLPGLVEETRRTGIAVAYDGGRADAEAVPPRVGRHAYRIVQEGLTNARKHAPGKPVRILVDVVSPGTLTVEIANSLHHPPRVDRPVVPPALPGAGVGLIGLRERVALVGGRLEHGHEQGEFRLRAWLPWSP</sequence>
<evidence type="ECO:0000256" key="6">
    <source>
        <dbReference type="ARBA" id="ARBA00022777"/>
    </source>
</evidence>
<protein>
    <recommendedName>
        <fullName evidence="2">histidine kinase</fullName>
        <ecNumber evidence="2">2.7.13.3</ecNumber>
    </recommendedName>
</protein>
<feature type="region of interest" description="Disordered" evidence="9">
    <location>
        <begin position="248"/>
        <end position="267"/>
    </location>
</feature>
<name>A0ABP9H1V3_9ACTN</name>
<evidence type="ECO:0000256" key="8">
    <source>
        <dbReference type="ARBA" id="ARBA00023012"/>
    </source>
</evidence>
<keyword evidence="8" id="KW-0902">Two-component regulatory system</keyword>
<evidence type="ECO:0000256" key="7">
    <source>
        <dbReference type="ARBA" id="ARBA00022840"/>
    </source>
</evidence>
<dbReference type="InterPro" id="IPR050482">
    <property type="entry name" value="Sensor_HK_TwoCompSys"/>
</dbReference>
<evidence type="ECO:0000256" key="1">
    <source>
        <dbReference type="ARBA" id="ARBA00000085"/>
    </source>
</evidence>
<dbReference type="EC" id="2.7.13.3" evidence="2"/>
<evidence type="ECO:0000259" key="12">
    <source>
        <dbReference type="Pfam" id="PF07730"/>
    </source>
</evidence>
<evidence type="ECO:0000256" key="9">
    <source>
        <dbReference type="SAM" id="MobiDB-lite"/>
    </source>
</evidence>
<evidence type="ECO:0000313" key="13">
    <source>
        <dbReference type="EMBL" id="GAA4958786.1"/>
    </source>
</evidence>
<evidence type="ECO:0000256" key="5">
    <source>
        <dbReference type="ARBA" id="ARBA00022741"/>
    </source>
</evidence>
<feature type="transmembrane region" description="Helical" evidence="10">
    <location>
        <begin position="133"/>
        <end position="154"/>
    </location>
</feature>
<evidence type="ECO:0000256" key="3">
    <source>
        <dbReference type="ARBA" id="ARBA00022553"/>
    </source>
</evidence>
<keyword evidence="5" id="KW-0547">Nucleotide-binding</keyword>
<dbReference type="PANTHER" id="PTHR24421">
    <property type="entry name" value="NITRATE/NITRITE SENSOR PROTEIN NARX-RELATED"/>
    <property type="match status" value="1"/>
</dbReference>
<feature type="transmembrane region" description="Helical" evidence="10">
    <location>
        <begin position="49"/>
        <end position="66"/>
    </location>
</feature>
<dbReference type="Proteomes" id="UP001500466">
    <property type="component" value="Unassembled WGS sequence"/>
</dbReference>
<dbReference type="CDD" id="cd16917">
    <property type="entry name" value="HATPase_UhpB-NarQ-NarX-like"/>
    <property type="match status" value="1"/>
</dbReference>
<proteinExistence type="predicted"/>
<feature type="transmembrane region" description="Helical" evidence="10">
    <location>
        <begin position="72"/>
        <end position="95"/>
    </location>
</feature>
<dbReference type="Pfam" id="PF02518">
    <property type="entry name" value="HATPase_c"/>
    <property type="match status" value="1"/>
</dbReference>
<dbReference type="SUPFAM" id="SSF55874">
    <property type="entry name" value="ATPase domain of HSP90 chaperone/DNA topoisomerase II/histidine kinase"/>
    <property type="match status" value="1"/>
</dbReference>
<accession>A0ABP9H1V3</accession>
<keyword evidence="10" id="KW-0812">Transmembrane</keyword>
<keyword evidence="10" id="KW-0472">Membrane</keyword>
<keyword evidence="3" id="KW-0597">Phosphoprotein</keyword>
<keyword evidence="4" id="KW-0808">Transferase</keyword>
<feature type="transmembrane region" description="Helical" evidence="10">
    <location>
        <begin position="107"/>
        <end position="127"/>
    </location>
</feature>
<keyword evidence="6 13" id="KW-0418">Kinase</keyword>
<keyword evidence="10" id="KW-1133">Transmembrane helix</keyword>
<dbReference type="InterPro" id="IPR003594">
    <property type="entry name" value="HATPase_dom"/>
</dbReference>
<evidence type="ECO:0000256" key="10">
    <source>
        <dbReference type="SAM" id="Phobius"/>
    </source>
</evidence>
<feature type="transmembrane region" description="Helical" evidence="10">
    <location>
        <begin position="16"/>
        <end position="37"/>
    </location>
</feature>
<dbReference type="RefSeq" id="WP_345675172.1">
    <property type="nucleotide sequence ID" value="NZ_BAABHS010000006.1"/>
</dbReference>
<dbReference type="Pfam" id="PF07730">
    <property type="entry name" value="HisKA_3"/>
    <property type="match status" value="1"/>
</dbReference>
<keyword evidence="7" id="KW-0067">ATP-binding</keyword>
<evidence type="ECO:0000313" key="14">
    <source>
        <dbReference type="Proteomes" id="UP001500466"/>
    </source>
</evidence>
<evidence type="ECO:0000256" key="2">
    <source>
        <dbReference type="ARBA" id="ARBA00012438"/>
    </source>
</evidence>
<comment type="catalytic activity">
    <reaction evidence="1">
        <text>ATP + protein L-histidine = ADP + protein N-phospho-L-histidine.</text>
        <dbReference type="EC" id="2.7.13.3"/>
    </reaction>
</comment>
<dbReference type="InterPro" id="IPR036890">
    <property type="entry name" value="HATPase_C_sf"/>
</dbReference>